<name>A0ABU2Y2U0_9FLAO</name>
<dbReference type="InterPro" id="IPR002187">
    <property type="entry name" value="N-reg_PII"/>
</dbReference>
<dbReference type="EMBL" id="JAVRHV010000001">
    <property type="protein sequence ID" value="MDT0552105.1"/>
    <property type="molecule type" value="Genomic_DNA"/>
</dbReference>
<gene>
    <name evidence="1" type="ORF">RM519_02495</name>
</gene>
<sequence>MRKIEAIIRKSKFRHVKLELKDKGIERFNYHLVRSSSESEHRFYRGVEYDAQAEERVKLTVYVDVKAVQDVLGLILNSGKTGDAKEAIIGVYKAEKMYRIVDENGKEKLIELI</sequence>
<dbReference type="InterPro" id="IPR015867">
    <property type="entry name" value="N-reg_PII/ATP_PRibTrfase_C"/>
</dbReference>
<keyword evidence="2" id="KW-1185">Reference proteome</keyword>
<dbReference type="Gene3D" id="3.30.70.120">
    <property type="match status" value="1"/>
</dbReference>
<dbReference type="Pfam" id="PF00543">
    <property type="entry name" value="P-II"/>
    <property type="match status" value="1"/>
</dbReference>
<dbReference type="InterPro" id="IPR011322">
    <property type="entry name" value="N-reg_PII-like_a/b"/>
</dbReference>
<accession>A0ABU2Y2U0</accession>
<evidence type="ECO:0000313" key="2">
    <source>
        <dbReference type="Proteomes" id="UP001252186"/>
    </source>
</evidence>
<dbReference type="PROSITE" id="PS51343">
    <property type="entry name" value="PII_GLNB_DOM"/>
    <property type="match status" value="1"/>
</dbReference>
<reference evidence="1 2" key="1">
    <citation type="submission" date="2023-09" db="EMBL/GenBank/DDBJ databases">
        <authorList>
            <person name="Rey-Velasco X."/>
        </authorList>
    </citation>
    <scope>NUCLEOTIDE SEQUENCE [LARGE SCALE GENOMIC DNA]</scope>
    <source>
        <strain evidence="1 2">P050</strain>
    </source>
</reference>
<proteinExistence type="predicted"/>
<dbReference type="RefSeq" id="WP_311591932.1">
    <property type="nucleotide sequence ID" value="NZ_JAVRHV010000001.1"/>
</dbReference>
<evidence type="ECO:0000313" key="1">
    <source>
        <dbReference type="EMBL" id="MDT0552105.1"/>
    </source>
</evidence>
<dbReference type="SMART" id="SM00938">
    <property type="entry name" value="P-II"/>
    <property type="match status" value="1"/>
</dbReference>
<dbReference type="Proteomes" id="UP001252186">
    <property type="component" value="Unassembled WGS sequence"/>
</dbReference>
<protein>
    <submittedName>
        <fullName evidence="1">P-II family nitrogen regulator</fullName>
    </submittedName>
</protein>
<organism evidence="1 2">
    <name type="scientific">Urechidicola vernalis</name>
    <dbReference type="NCBI Taxonomy" id="3075600"/>
    <lineage>
        <taxon>Bacteria</taxon>
        <taxon>Pseudomonadati</taxon>
        <taxon>Bacteroidota</taxon>
        <taxon>Flavobacteriia</taxon>
        <taxon>Flavobacteriales</taxon>
        <taxon>Flavobacteriaceae</taxon>
        <taxon>Urechidicola</taxon>
    </lineage>
</organism>
<dbReference type="SUPFAM" id="SSF54913">
    <property type="entry name" value="GlnB-like"/>
    <property type="match status" value="1"/>
</dbReference>
<comment type="caution">
    <text evidence="1">The sequence shown here is derived from an EMBL/GenBank/DDBJ whole genome shotgun (WGS) entry which is preliminary data.</text>
</comment>